<accession>A0ABU0U578</accession>
<protein>
    <submittedName>
        <fullName evidence="1">Uncharacterized protein</fullName>
    </submittedName>
</protein>
<keyword evidence="2" id="KW-1185">Reference proteome</keyword>
<gene>
    <name evidence="1" type="ORF">QE382_001978</name>
</gene>
<comment type="caution">
    <text evidence="1">The sequence shown here is derived from an EMBL/GenBank/DDBJ whole genome shotgun (WGS) entry which is preliminary data.</text>
</comment>
<name>A0ABU0U578_9SPHI</name>
<organism evidence="1 2">
    <name type="scientific">Sphingobacterium zeae</name>
    <dbReference type="NCBI Taxonomy" id="1776859"/>
    <lineage>
        <taxon>Bacteria</taxon>
        <taxon>Pseudomonadati</taxon>
        <taxon>Bacteroidota</taxon>
        <taxon>Sphingobacteriia</taxon>
        <taxon>Sphingobacteriales</taxon>
        <taxon>Sphingobacteriaceae</taxon>
        <taxon>Sphingobacterium</taxon>
    </lineage>
</organism>
<evidence type="ECO:0000313" key="2">
    <source>
        <dbReference type="Proteomes" id="UP001244640"/>
    </source>
</evidence>
<sequence length="44" mass="5169">MVKKEKMKKLLEINPLSFYMTNWGFVNNTAPKRARKTCQPSPKN</sequence>
<evidence type="ECO:0000313" key="1">
    <source>
        <dbReference type="EMBL" id="MDQ1149994.1"/>
    </source>
</evidence>
<dbReference type="Proteomes" id="UP001244640">
    <property type="component" value="Unassembled WGS sequence"/>
</dbReference>
<reference evidence="1 2" key="1">
    <citation type="submission" date="2023-07" db="EMBL/GenBank/DDBJ databases">
        <title>Functional and genomic diversity of the sorghum phyllosphere microbiome.</title>
        <authorList>
            <person name="Shade A."/>
        </authorList>
    </citation>
    <scope>NUCLEOTIDE SEQUENCE [LARGE SCALE GENOMIC DNA]</scope>
    <source>
        <strain evidence="1 2">SORGH_AS_0892</strain>
    </source>
</reference>
<dbReference type="EMBL" id="JAUTBA010000001">
    <property type="protein sequence ID" value="MDQ1149994.1"/>
    <property type="molecule type" value="Genomic_DNA"/>
</dbReference>
<proteinExistence type="predicted"/>